<dbReference type="Proteomes" id="UP000324222">
    <property type="component" value="Unassembled WGS sequence"/>
</dbReference>
<sequence length="101" mass="11104">MVFPPPCHLPVAYFTAPNSLRVPLLFALRPTALVTRRNRRERDEARAVCIVVVWRSGKRGVSAPSCSRDCKRAPPSIRAAGRLGGGLCCLARSSLRARLLH</sequence>
<evidence type="ECO:0000313" key="2">
    <source>
        <dbReference type="Proteomes" id="UP000324222"/>
    </source>
</evidence>
<comment type="caution">
    <text evidence="1">The sequence shown here is derived from an EMBL/GenBank/DDBJ whole genome shotgun (WGS) entry which is preliminary data.</text>
</comment>
<evidence type="ECO:0000313" key="1">
    <source>
        <dbReference type="EMBL" id="MPC80468.1"/>
    </source>
</evidence>
<organism evidence="1 2">
    <name type="scientific">Portunus trituberculatus</name>
    <name type="common">Swimming crab</name>
    <name type="synonym">Neptunus trituberculatus</name>
    <dbReference type="NCBI Taxonomy" id="210409"/>
    <lineage>
        <taxon>Eukaryota</taxon>
        <taxon>Metazoa</taxon>
        <taxon>Ecdysozoa</taxon>
        <taxon>Arthropoda</taxon>
        <taxon>Crustacea</taxon>
        <taxon>Multicrustacea</taxon>
        <taxon>Malacostraca</taxon>
        <taxon>Eumalacostraca</taxon>
        <taxon>Eucarida</taxon>
        <taxon>Decapoda</taxon>
        <taxon>Pleocyemata</taxon>
        <taxon>Brachyura</taxon>
        <taxon>Eubrachyura</taxon>
        <taxon>Portunoidea</taxon>
        <taxon>Portunidae</taxon>
        <taxon>Portuninae</taxon>
        <taxon>Portunus</taxon>
    </lineage>
</organism>
<gene>
    <name evidence="1" type="ORF">E2C01_075047</name>
</gene>
<proteinExistence type="predicted"/>
<keyword evidence="2" id="KW-1185">Reference proteome</keyword>
<dbReference type="AlphaFoldDB" id="A0A5B7II37"/>
<reference evidence="1 2" key="1">
    <citation type="submission" date="2019-05" db="EMBL/GenBank/DDBJ databases">
        <title>Another draft genome of Portunus trituberculatus and its Hox gene families provides insights of decapod evolution.</title>
        <authorList>
            <person name="Jeong J.-H."/>
            <person name="Song I."/>
            <person name="Kim S."/>
            <person name="Choi T."/>
            <person name="Kim D."/>
            <person name="Ryu S."/>
            <person name="Kim W."/>
        </authorList>
    </citation>
    <scope>NUCLEOTIDE SEQUENCE [LARGE SCALE GENOMIC DNA]</scope>
    <source>
        <tissue evidence="1">Muscle</tissue>
    </source>
</reference>
<dbReference type="EMBL" id="VSRR010054099">
    <property type="protein sequence ID" value="MPC80468.1"/>
    <property type="molecule type" value="Genomic_DNA"/>
</dbReference>
<accession>A0A5B7II37</accession>
<name>A0A5B7II37_PORTR</name>
<protein>
    <submittedName>
        <fullName evidence="1">Uncharacterized protein</fullName>
    </submittedName>
</protein>